<dbReference type="InterPro" id="IPR050121">
    <property type="entry name" value="Cytochrome_P450_monoxygenase"/>
</dbReference>
<evidence type="ECO:0008006" key="7">
    <source>
        <dbReference type="Google" id="ProtNLM"/>
    </source>
</evidence>
<evidence type="ECO:0000256" key="4">
    <source>
        <dbReference type="ARBA" id="ARBA00023004"/>
    </source>
</evidence>
<dbReference type="InterPro" id="IPR002401">
    <property type="entry name" value="Cyt_P450_E_grp-I"/>
</dbReference>
<dbReference type="SUPFAM" id="SSF48264">
    <property type="entry name" value="Cytochrome P450"/>
    <property type="match status" value="1"/>
</dbReference>
<evidence type="ECO:0000313" key="5">
    <source>
        <dbReference type="EMBL" id="KAL1857423.1"/>
    </source>
</evidence>
<comment type="similarity">
    <text evidence="1">Belongs to the cytochrome P450 family.</text>
</comment>
<dbReference type="PANTHER" id="PTHR24305:SF166">
    <property type="entry name" value="CYTOCHROME P450 12A4, MITOCHONDRIAL-RELATED"/>
    <property type="match status" value="1"/>
</dbReference>
<dbReference type="PANTHER" id="PTHR24305">
    <property type="entry name" value="CYTOCHROME P450"/>
    <property type="match status" value="1"/>
</dbReference>
<name>A0ABR3WAR3_9PEZI</name>
<organism evidence="5 6">
    <name type="scientific">Diaporthe australafricana</name>
    <dbReference type="NCBI Taxonomy" id="127596"/>
    <lineage>
        <taxon>Eukaryota</taxon>
        <taxon>Fungi</taxon>
        <taxon>Dikarya</taxon>
        <taxon>Ascomycota</taxon>
        <taxon>Pezizomycotina</taxon>
        <taxon>Sordariomycetes</taxon>
        <taxon>Sordariomycetidae</taxon>
        <taxon>Diaporthales</taxon>
        <taxon>Diaporthaceae</taxon>
        <taxon>Diaporthe</taxon>
    </lineage>
</organism>
<sequence length="563" mass="63961">MDLLTCAALALVNSLLFARLGYCNGPEQLTGRQTFAIIFILQYLSLKYYHVFFYHKYFSPLRHLPGPKDNHWILGQVLNQVKADLPMAMWVKWSREHPEAPLIRYLSLANTEMILVNSLEANRQVLQSQNDFFERPNAVKRMVGRYGGNGLTSFECEEYRAHRKMLSGCFTPDCLRRLEPVFKEKAAQLNRFFDRAIEAAGGTSVVIDCTDTFDRFALDIMGRALWGVDFSYLEHTQFDRNGRPVKVAGQYGVLEAHDAVFGPDKMGKIFTFLDVLFPTRWIPCNTNAKFLRATSWMDALVRQLVANRRKEYARTTEKAEHHDTSRDILSFLIEESMPRGCAEGIQDKNIVGHLLILMVGGHETTAHMLAWSSHVLATRPDIQDRLREDIFGLAARSPDPSFNEIDALSYVDNFVNEVLRVYPPAVWTARQAYRDTQICGTYIPKGTLFEIVPAVTHMNPLIWGDDAAEVNPSRWDSVGIDGPEEDPRSSPFVFEPFTNGPKTCIGKRVALCEIKIALFEMVRRYRFVGLPEGEAGPPFTVESPGIILRPKGMKVRVERIGDE</sequence>
<dbReference type="InterPro" id="IPR001128">
    <property type="entry name" value="Cyt_P450"/>
</dbReference>
<evidence type="ECO:0000256" key="2">
    <source>
        <dbReference type="ARBA" id="ARBA00022617"/>
    </source>
</evidence>
<keyword evidence="4" id="KW-0408">Iron</keyword>
<dbReference type="Pfam" id="PF00067">
    <property type="entry name" value="p450"/>
    <property type="match status" value="1"/>
</dbReference>
<dbReference type="Proteomes" id="UP001583177">
    <property type="component" value="Unassembled WGS sequence"/>
</dbReference>
<gene>
    <name evidence="5" type="ORF">Daus18300_010396</name>
</gene>
<dbReference type="EMBL" id="JAWRVE010000114">
    <property type="protein sequence ID" value="KAL1857423.1"/>
    <property type="molecule type" value="Genomic_DNA"/>
</dbReference>
<keyword evidence="6" id="KW-1185">Reference proteome</keyword>
<reference evidence="5 6" key="1">
    <citation type="journal article" date="2024" name="IMA Fungus">
        <title>IMA Genome - F19 : A genome assembly and annotation guide to empower mycologists, including annotated draft genome sequences of Ceratocystis pirilliformis, Diaporthe australafricana, Fusarium ophioides, Paecilomyces lecythidis, and Sporothrix stenoceras.</title>
        <authorList>
            <person name="Aylward J."/>
            <person name="Wilson A.M."/>
            <person name="Visagie C.M."/>
            <person name="Spraker J."/>
            <person name="Barnes I."/>
            <person name="Buitendag C."/>
            <person name="Ceriani C."/>
            <person name="Del Mar Angel L."/>
            <person name="du Plessis D."/>
            <person name="Fuchs T."/>
            <person name="Gasser K."/>
            <person name="Kramer D."/>
            <person name="Li W."/>
            <person name="Munsamy K."/>
            <person name="Piso A."/>
            <person name="Price J.L."/>
            <person name="Sonnekus B."/>
            <person name="Thomas C."/>
            <person name="van der Nest A."/>
            <person name="van Dijk A."/>
            <person name="van Heerden A."/>
            <person name="van Vuuren N."/>
            <person name="Yilmaz N."/>
            <person name="Duong T.A."/>
            <person name="van der Merwe N.A."/>
            <person name="Wingfield M.J."/>
            <person name="Wingfield B.D."/>
        </authorList>
    </citation>
    <scope>NUCLEOTIDE SEQUENCE [LARGE SCALE GENOMIC DNA]</scope>
    <source>
        <strain evidence="5 6">CMW 18300</strain>
    </source>
</reference>
<evidence type="ECO:0000256" key="1">
    <source>
        <dbReference type="ARBA" id="ARBA00010617"/>
    </source>
</evidence>
<keyword evidence="3" id="KW-0479">Metal-binding</keyword>
<dbReference type="InterPro" id="IPR036396">
    <property type="entry name" value="Cyt_P450_sf"/>
</dbReference>
<comment type="caution">
    <text evidence="5">The sequence shown here is derived from an EMBL/GenBank/DDBJ whole genome shotgun (WGS) entry which is preliminary data.</text>
</comment>
<evidence type="ECO:0000313" key="6">
    <source>
        <dbReference type="Proteomes" id="UP001583177"/>
    </source>
</evidence>
<dbReference type="PRINTS" id="PR00463">
    <property type="entry name" value="EP450I"/>
</dbReference>
<dbReference type="Gene3D" id="1.10.630.10">
    <property type="entry name" value="Cytochrome P450"/>
    <property type="match status" value="1"/>
</dbReference>
<keyword evidence="2" id="KW-0349">Heme</keyword>
<proteinExistence type="inferred from homology"/>
<accession>A0ABR3WAR3</accession>
<evidence type="ECO:0000256" key="3">
    <source>
        <dbReference type="ARBA" id="ARBA00022723"/>
    </source>
</evidence>
<dbReference type="PRINTS" id="PR00385">
    <property type="entry name" value="P450"/>
</dbReference>
<protein>
    <recommendedName>
        <fullName evidence="7">Cytochrome P450</fullName>
    </recommendedName>
</protein>